<proteinExistence type="predicted"/>
<organism evidence="1 2">
    <name type="scientific">Bacillus cereus (strain 03BB102)</name>
    <dbReference type="NCBI Taxonomy" id="572264"/>
    <lineage>
        <taxon>Bacteria</taxon>
        <taxon>Bacillati</taxon>
        <taxon>Bacillota</taxon>
        <taxon>Bacilli</taxon>
        <taxon>Bacillales</taxon>
        <taxon>Bacillaceae</taxon>
        <taxon>Bacillus</taxon>
        <taxon>Bacillus cereus group</taxon>
    </lineage>
</organism>
<dbReference type="Proteomes" id="UP000002210">
    <property type="component" value="Chromosome"/>
</dbReference>
<gene>
    <name evidence="1" type="ordered locus">BCA_5264</name>
</gene>
<accession>A0A158RKZ4</accession>
<dbReference type="KEGG" id="bcx:BCA_5264"/>
<sequence>MTIKFDPESLENQVAELLDLFEVNNIQHDFDDTKQLTDDDDEVIITRDFEIGIWLPHEEFAENIFSIGHLLEMVSEAKSVKVLDEDTFIGEKLAVVAVDSFNKDLLFRVGYGRGTEVTEKIGDQEYTLEMVGGVTSFNLALTFASEYNEEHPPSHYDDIFIEIRSNTELNEEIVDSLVQSYIFEVKSTLGLELHRSQRYYYEEEDHMEEEATPEKLRPLLRGKGVEELLRLYNSSLSIQDVEILLLTYTKVIEYVSQTVIRQDLVQETLKKLASPRALVPDANYILELNKVFEDYKNNQKDFQAIKLTIKTCCDIHEIVTIAPEFLKLTKKITIDSKPEDIQKALGEISDAISNTRNMFAHAKTNYEKKGKECPEDQLFDFAKCVDILAQQIIRWFARQHEDNRII</sequence>
<evidence type="ECO:0000313" key="1">
    <source>
        <dbReference type="EMBL" id="ACO27792.1"/>
    </source>
</evidence>
<evidence type="ECO:0000313" key="2">
    <source>
        <dbReference type="Proteomes" id="UP000002210"/>
    </source>
</evidence>
<reference evidence="1 2" key="1">
    <citation type="submission" date="2009-02" db="EMBL/GenBank/DDBJ databases">
        <title>Genome sequence of Bacillus cereus 03BB102.</title>
        <authorList>
            <person name="Dodson R.J."/>
            <person name="Jackson P."/>
            <person name="Munk A.C."/>
            <person name="Brettin T."/>
            <person name="Bruce D."/>
            <person name="Detter C."/>
            <person name="Tapia R."/>
            <person name="Han C."/>
            <person name="Sutton G."/>
            <person name="Sims D."/>
        </authorList>
    </citation>
    <scope>NUCLEOTIDE SEQUENCE [LARGE SCALE GENOMIC DNA]</scope>
    <source>
        <strain evidence="1 2">03BB102</strain>
    </source>
</reference>
<dbReference type="RefSeq" id="WP_000152775.1">
    <property type="nucleotide sequence ID" value="NC_012472.1"/>
</dbReference>
<name>A0A158RKZ4_BACC3</name>
<dbReference type="EMBL" id="CP001407">
    <property type="protein sequence ID" value="ACO27792.1"/>
    <property type="molecule type" value="Genomic_DNA"/>
</dbReference>
<evidence type="ECO:0008006" key="3">
    <source>
        <dbReference type="Google" id="ProtNLM"/>
    </source>
</evidence>
<protein>
    <recommendedName>
        <fullName evidence="3">ApeA N-terminal domain-containing protein</fullName>
    </recommendedName>
</protein>
<dbReference type="AlphaFoldDB" id="A0A158RKZ4"/>
<dbReference type="PATRIC" id="fig|572264.18.peg.5188"/>